<dbReference type="EMBL" id="SMAN01000001">
    <property type="protein sequence ID" value="TCT26988.1"/>
    <property type="molecule type" value="Genomic_DNA"/>
</dbReference>
<evidence type="ECO:0000313" key="2">
    <source>
        <dbReference type="EMBL" id="TCT26988.1"/>
    </source>
</evidence>
<dbReference type="PROSITE" id="PS51782">
    <property type="entry name" value="LYSM"/>
    <property type="match status" value="1"/>
</dbReference>
<evidence type="ECO:0000259" key="1">
    <source>
        <dbReference type="PROSITE" id="PS51782"/>
    </source>
</evidence>
<evidence type="ECO:0000313" key="3">
    <source>
        <dbReference type="Proteomes" id="UP000294650"/>
    </source>
</evidence>
<dbReference type="Gene3D" id="3.10.350.10">
    <property type="entry name" value="LysM domain"/>
    <property type="match status" value="1"/>
</dbReference>
<protein>
    <recommendedName>
        <fullName evidence="1">LysM domain-containing protein</fullName>
    </recommendedName>
</protein>
<accession>A0A4R3NHN3</accession>
<dbReference type="InterPro" id="IPR036779">
    <property type="entry name" value="LysM_dom_sf"/>
</dbReference>
<dbReference type="RefSeq" id="WP_165902022.1">
    <property type="nucleotide sequence ID" value="NZ_SMAN01000001.1"/>
</dbReference>
<proteinExistence type="predicted"/>
<gene>
    <name evidence="2" type="ORF">EDD68_101354</name>
</gene>
<keyword evidence="3" id="KW-1185">Reference proteome</keyword>
<dbReference type="AlphaFoldDB" id="A0A4R3NHN3"/>
<sequence length="116" mass="13340">MHFLKKVFVVFLALLFVRSLLYDWSTGVLEFDVTPTNTEEDQKEKNNHGDKASFQAVPYQVQSGDTVLSILEQLNPHLNMYSMEKVIEDFQSLNPGIDPHSILNGNTYLFPVYDEQ</sequence>
<name>A0A4R3NHN3_9BACI</name>
<dbReference type="Proteomes" id="UP000294650">
    <property type="component" value="Unassembled WGS sequence"/>
</dbReference>
<reference evidence="2 3" key="1">
    <citation type="submission" date="2019-03" db="EMBL/GenBank/DDBJ databases">
        <title>Genomic Encyclopedia of Type Strains, Phase IV (KMG-IV): sequencing the most valuable type-strain genomes for metagenomic binning, comparative biology and taxonomic classification.</title>
        <authorList>
            <person name="Goeker M."/>
        </authorList>
    </citation>
    <scope>NUCLEOTIDE SEQUENCE [LARGE SCALE GENOMIC DNA]</scope>
    <source>
        <strain evidence="2 3">DSM 25894</strain>
    </source>
</reference>
<organism evidence="2 3">
    <name type="scientific">Melghiribacillus thermohalophilus</name>
    <dbReference type="NCBI Taxonomy" id="1324956"/>
    <lineage>
        <taxon>Bacteria</taxon>
        <taxon>Bacillati</taxon>
        <taxon>Bacillota</taxon>
        <taxon>Bacilli</taxon>
        <taxon>Bacillales</taxon>
        <taxon>Bacillaceae</taxon>
        <taxon>Melghiribacillus</taxon>
    </lineage>
</organism>
<comment type="caution">
    <text evidence="2">The sequence shown here is derived from an EMBL/GenBank/DDBJ whole genome shotgun (WGS) entry which is preliminary data.</text>
</comment>
<dbReference type="InterPro" id="IPR018392">
    <property type="entry name" value="LysM"/>
</dbReference>
<feature type="domain" description="LysM" evidence="1">
    <location>
        <begin position="57"/>
        <end position="110"/>
    </location>
</feature>
<dbReference type="CDD" id="cd00118">
    <property type="entry name" value="LysM"/>
    <property type="match status" value="1"/>
</dbReference>